<dbReference type="AlphaFoldDB" id="A0A918CQQ1"/>
<keyword evidence="3" id="KW-1185">Reference proteome</keyword>
<dbReference type="Proteomes" id="UP000653411">
    <property type="component" value="Unassembled WGS sequence"/>
</dbReference>
<feature type="domain" description="KAP NTPase" evidence="1">
    <location>
        <begin position="20"/>
        <end position="303"/>
    </location>
</feature>
<dbReference type="InterPro" id="IPR027417">
    <property type="entry name" value="P-loop_NTPase"/>
</dbReference>
<sequence>MRPLTDNPILDFADDAFRFEPYVDVLHGAVEQAEPLPLTVGVFGSWGTGKSSFLRLWERRLKDRDVRTIWFNPWKYDRKVEVWAALLHTILAEMEGEEGLKEKALRLAKAATWLSVRAGLGTAATVATGGVIKGGDVDSLLTELSRGDAEQYRQINRFENDFRDAVREFVGAEGRLVVFVDDLDRCTPDSAMTVLESLKLFLGESQCVFVLALDLDVLAAVATNKFGDAFRDAPAEVVSGLAYLDKIVQLPFFLPDVGFDTLRTAFAPWVHRQVDGPAFWRLLQRGLGANPRRLKRFVNVFNMALEVSIAQSGSTAPGPVFHLQLAALLVIRSRHREFFHVLAADPTSWERLATYFRRMGDAADSRERDRYRSELPDELAPFRGDRALEGLLAAGGAEAVPAPSAETVRSMISTLRATAGPDDLGSTDG</sequence>
<evidence type="ECO:0000313" key="3">
    <source>
        <dbReference type="Proteomes" id="UP000653411"/>
    </source>
</evidence>
<dbReference type="Pfam" id="PF07693">
    <property type="entry name" value="KAP_NTPase"/>
    <property type="match status" value="1"/>
</dbReference>
<dbReference type="InterPro" id="IPR052754">
    <property type="entry name" value="NTPase_KAP_P-loop"/>
</dbReference>
<dbReference type="RefSeq" id="WP_189262523.1">
    <property type="nucleotide sequence ID" value="NZ_BMML01000004.1"/>
</dbReference>
<reference evidence="2" key="2">
    <citation type="submission" date="2020-09" db="EMBL/GenBank/DDBJ databases">
        <authorList>
            <person name="Sun Q."/>
            <person name="Zhou Y."/>
        </authorList>
    </citation>
    <scope>NUCLEOTIDE SEQUENCE</scope>
    <source>
        <strain evidence="2">CGMCC 4.7110</strain>
    </source>
</reference>
<dbReference type="PANTHER" id="PTHR22674">
    <property type="entry name" value="NTPASE, KAP FAMILY P-LOOP DOMAIN-CONTAINING 1"/>
    <property type="match status" value="1"/>
</dbReference>
<proteinExistence type="predicted"/>
<organism evidence="2 3">
    <name type="scientific">Streptomyces fuscichromogenes</name>
    <dbReference type="NCBI Taxonomy" id="1324013"/>
    <lineage>
        <taxon>Bacteria</taxon>
        <taxon>Bacillati</taxon>
        <taxon>Actinomycetota</taxon>
        <taxon>Actinomycetes</taxon>
        <taxon>Kitasatosporales</taxon>
        <taxon>Streptomycetaceae</taxon>
        <taxon>Streptomyces</taxon>
    </lineage>
</organism>
<evidence type="ECO:0000259" key="1">
    <source>
        <dbReference type="Pfam" id="PF07693"/>
    </source>
</evidence>
<reference evidence="2" key="1">
    <citation type="journal article" date="2014" name="Int. J. Syst. Evol. Microbiol.">
        <title>Complete genome sequence of Corynebacterium casei LMG S-19264T (=DSM 44701T), isolated from a smear-ripened cheese.</title>
        <authorList>
            <consortium name="US DOE Joint Genome Institute (JGI-PGF)"/>
            <person name="Walter F."/>
            <person name="Albersmeier A."/>
            <person name="Kalinowski J."/>
            <person name="Ruckert C."/>
        </authorList>
    </citation>
    <scope>NUCLEOTIDE SEQUENCE</scope>
    <source>
        <strain evidence="2">CGMCC 4.7110</strain>
    </source>
</reference>
<dbReference type="PANTHER" id="PTHR22674:SF6">
    <property type="entry name" value="NTPASE KAP FAMILY P-LOOP DOMAIN-CONTAINING PROTEIN 1"/>
    <property type="match status" value="1"/>
</dbReference>
<evidence type="ECO:0000313" key="2">
    <source>
        <dbReference type="EMBL" id="GGN01085.1"/>
    </source>
</evidence>
<dbReference type="EMBL" id="BMML01000004">
    <property type="protein sequence ID" value="GGN01085.1"/>
    <property type="molecule type" value="Genomic_DNA"/>
</dbReference>
<accession>A0A918CQQ1</accession>
<comment type="caution">
    <text evidence="2">The sequence shown here is derived from an EMBL/GenBank/DDBJ whole genome shotgun (WGS) entry which is preliminary data.</text>
</comment>
<protein>
    <recommendedName>
        <fullName evidence="1">KAP NTPase domain-containing protein</fullName>
    </recommendedName>
</protein>
<dbReference type="SUPFAM" id="SSF52540">
    <property type="entry name" value="P-loop containing nucleoside triphosphate hydrolases"/>
    <property type="match status" value="1"/>
</dbReference>
<dbReference type="InterPro" id="IPR011646">
    <property type="entry name" value="KAP_P-loop"/>
</dbReference>
<gene>
    <name evidence="2" type="ORF">GCM10011578_022950</name>
</gene>
<name>A0A918CQQ1_9ACTN</name>
<dbReference type="Gene3D" id="3.40.50.300">
    <property type="entry name" value="P-loop containing nucleotide triphosphate hydrolases"/>
    <property type="match status" value="1"/>
</dbReference>